<dbReference type="Pfam" id="PF23282">
    <property type="entry name" value="WHD_ROQ1"/>
    <property type="match status" value="1"/>
</dbReference>
<dbReference type="InterPro" id="IPR003591">
    <property type="entry name" value="Leu-rich_rpt_typical-subtyp"/>
</dbReference>
<dbReference type="InterPro" id="IPR027417">
    <property type="entry name" value="P-loop_NTPase"/>
</dbReference>
<accession>A0ABM3H6G2</accession>
<keyword evidence="3" id="KW-0611">Plant defense</keyword>
<evidence type="ECO:0000256" key="1">
    <source>
        <dbReference type="ARBA" id="ARBA00022614"/>
    </source>
</evidence>
<dbReference type="InterPro" id="IPR000157">
    <property type="entry name" value="TIR_dom"/>
</dbReference>
<dbReference type="SUPFAM" id="SSF52058">
    <property type="entry name" value="L domain-like"/>
    <property type="match status" value="1"/>
</dbReference>
<dbReference type="Pfam" id="PF00931">
    <property type="entry name" value="NB-ARC"/>
    <property type="match status" value="1"/>
</dbReference>
<proteinExistence type="predicted"/>
<dbReference type="Pfam" id="PF01582">
    <property type="entry name" value="TIR"/>
    <property type="match status" value="1"/>
</dbReference>
<keyword evidence="5" id="KW-1185">Reference proteome</keyword>
<dbReference type="PROSITE" id="PS50104">
    <property type="entry name" value="TIR"/>
    <property type="match status" value="1"/>
</dbReference>
<dbReference type="Gene3D" id="1.10.8.430">
    <property type="entry name" value="Helical domain of apoptotic protease-activating factors"/>
    <property type="match status" value="1"/>
</dbReference>
<dbReference type="PANTHER" id="PTHR11017:SF570">
    <property type="entry name" value="DISEASE RESISTANCE PROTEIN (TIR-NBS CLASS)-RELATED"/>
    <property type="match status" value="1"/>
</dbReference>
<dbReference type="PRINTS" id="PR00364">
    <property type="entry name" value="DISEASERSIST"/>
</dbReference>
<dbReference type="SUPFAM" id="SSF52540">
    <property type="entry name" value="P-loop containing nucleoside triphosphate hydrolases"/>
    <property type="match status" value="1"/>
</dbReference>
<dbReference type="InterPro" id="IPR002182">
    <property type="entry name" value="NB-ARC"/>
</dbReference>
<evidence type="ECO:0000256" key="3">
    <source>
        <dbReference type="ARBA" id="ARBA00022821"/>
    </source>
</evidence>
<evidence type="ECO:0000313" key="5">
    <source>
        <dbReference type="Proteomes" id="UP000827889"/>
    </source>
</evidence>
<gene>
    <name evidence="6" type="primary">LOC115752442</name>
</gene>
<dbReference type="SMART" id="SM00255">
    <property type="entry name" value="TIR"/>
    <property type="match status" value="1"/>
</dbReference>
<dbReference type="PANTHER" id="PTHR11017">
    <property type="entry name" value="LEUCINE-RICH REPEAT-CONTAINING PROTEIN"/>
    <property type="match status" value="1"/>
</dbReference>
<dbReference type="InterPro" id="IPR042197">
    <property type="entry name" value="Apaf_helical"/>
</dbReference>
<reference evidence="6" key="1">
    <citation type="submission" date="2025-08" db="UniProtKB">
        <authorList>
            <consortium name="RefSeq"/>
        </authorList>
    </citation>
    <scope>IDENTIFICATION</scope>
    <source>
        <tissue evidence="6">Leaf</tissue>
    </source>
</reference>
<keyword evidence="2" id="KW-0677">Repeat</keyword>
<dbReference type="InterPro" id="IPR055414">
    <property type="entry name" value="LRR_R13L4/SHOC2-like"/>
</dbReference>
<dbReference type="Gene3D" id="3.40.50.300">
    <property type="entry name" value="P-loop containing nucleotide triphosphate hydrolases"/>
    <property type="match status" value="1"/>
</dbReference>
<dbReference type="InterPro" id="IPR035897">
    <property type="entry name" value="Toll_tir_struct_dom_sf"/>
</dbReference>
<sequence length="921" mass="104339">MSRRPLYEVFLSFRGPNTRKDFADILYTMLTDVGIDVFRDEEELERGKEIVPELMAAIVQSKISIPVISEDFASSKSCLRESVQMLKCVDNNQHTIIPIFYYVDPSDVRHCSSYFAKSFEEHEKSCDNDGLIDSWKSALQRIGRLKGHHIHQASEVPFGKLLKQIVRQVQQKLNKEDLVVPKEFVGVEPHVQAIMTKLNVDYRNGKAVKIGDTRSKLLLIYGITGVGKTVLAKYVYNQLYHLFDGCSFLGEIQAEIERRGILSVQNQLISDLHHGNAREYNSADKALIHIQNRFRPMKVLLLLDDVCDYTQLSALVGDLNRLGRGSRVIVTSQNPKVLEEYNDAEGFSLEPMRQDEALKLLCRHAFRKDSPPEKFKNLSTGIVAVTHGLPLALNVVGSYLLLTKSKKAWNEILTELKEALHSGVQAALLKTYINLDVNAQQIFLDIACFFIGEDKKIPSYMWDDFKRSPSNSILALRTWSLVEVGQGKKLCMHKVLKDFGRGIVKGEDPEPCNRSRLCNHEEALHVLTTETGTANVEGLRLEFGDGSEGGISFNHNQLSNLENLRFLKLDRANIQGNFGDRLSSLRWLDWEGCAKNFDDQSLILNLQNLVILDLSWSQVDRGWGGWKLLAEAKKLKVLKLTGCAQLIATPKFPLSMELERLILESCSRLVLVHLSSGNLEKLVSLNMKQCSLLHQLPDLSPMRGLEELVIDGTAIAEINFREGSMRKLKILSARDCNRLHQISSSFRYLESLKYLALDGSAIRTLHKSIRLLKRPKTLSLKNCRRLSDLPDGIGKLRSLQFLDVSDTDIKTLPKSIEHLTAMKVLRMRRTFIQKFPEAILNLEKLEEIDFSLCPSLKGEIPFNIWRLSSLAILKLSATQISSLPATISCLSRLRELHIGRCYNIRSLPNKLPFSLIIRDDN</sequence>
<dbReference type="SMART" id="SM00369">
    <property type="entry name" value="LRR_TYP"/>
    <property type="match status" value="3"/>
</dbReference>
<evidence type="ECO:0000259" key="4">
    <source>
        <dbReference type="PROSITE" id="PS50104"/>
    </source>
</evidence>
<dbReference type="RefSeq" id="XP_048132184.1">
    <property type="nucleotide sequence ID" value="XM_048276227.1"/>
</dbReference>
<dbReference type="InterPro" id="IPR032675">
    <property type="entry name" value="LRR_dom_sf"/>
</dbReference>
<organism evidence="5 6">
    <name type="scientific">Rhodamnia argentea</name>
    <dbReference type="NCBI Taxonomy" id="178133"/>
    <lineage>
        <taxon>Eukaryota</taxon>
        <taxon>Viridiplantae</taxon>
        <taxon>Streptophyta</taxon>
        <taxon>Embryophyta</taxon>
        <taxon>Tracheophyta</taxon>
        <taxon>Spermatophyta</taxon>
        <taxon>Magnoliopsida</taxon>
        <taxon>eudicotyledons</taxon>
        <taxon>Gunneridae</taxon>
        <taxon>Pentapetalae</taxon>
        <taxon>rosids</taxon>
        <taxon>malvids</taxon>
        <taxon>Myrtales</taxon>
        <taxon>Myrtaceae</taxon>
        <taxon>Myrtoideae</taxon>
        <taxon>Myrteae</taxon>
        <taxon>Australasian group</taxon>
        <taxon>Rhodamnia</taxon>
    </lineage>
</organism>
<dbReference type="InterPro" id="IPR058192">
    <property type="entry name" value="WHD_ROQ1-like"/>
</dbReference>
<evidence type="ECO:0000256" key="2">
    <source>
        <dbReference type="ARBA" id="ARBA00022737"/>
    </source>
</evidence>
<dbReference type="SUPFAM" id="SSF52200">
    <property type="entry name" value="Toll/Interleukin receptor TIR domain"/>
    <property type="match status" value="1"/>
</dbReference>
<protein>
    <submittedName>
        <fullName evidence="6">Disease resistance protein L6-like</fullName>
    </submittedName>
</protein>
<feature type="domain" description="TIR" evidence="4">
    <location>
        <begin position="5"/>
        <end position="173"/>
    </location>
</feature>
<keyword evidence="1" id="KW-0433">Leucine-rich repeat</keyword>
<dbReference type="GeneID" id="115752442"/>
<dbReference type="Pfam" id="PF23598">
    <property type="entry name" value="LRR_14"/>
    <property type="match status" value="1"/>
</dbReference>
<evidence type="ECO:0000313" key="6">
    <source>
        <dbReference type="RefSeq" id="XP_048132184.1"/>
    </source>
</evidence>
<dbReference type="InterPro" id="IPR044974">
    <property type="entry name" value="Disease_R_plants"/>
</dbReference>
<dbReference type="Proteomes" id="UP000827889">
    <property type="component" value="Chromosome 3"/>
</dbReference>
<name>A0ABM3H6G2_9MYRT</name>
<dbReference type="Gene3D" id="3.80.10.10">
    <property type="entry name" value="Ribonuclease Inhibitor"/>
    <property type="match status" value="2"/>
</dbReference>
<dbReference type="Gene3D" id="3.40.50.10140">
    <property type="entry name" value="Toll/interleukin-1 receptor homology (TIR) domain"/>
    <property type="match status" value="1"/>
</dbReference>